<dbReference type="Gene3D" id="3.40.50.12780">
    <property type="entry name" value="N-terminal domain of ligase-like"/>
    <property type="match status" value="1"/>
</dbReference>
<dbReference type="GO" id="GO:0006631">
    <property type="term" value="P:fatty acid metabolic process"/>
    <property type="evidence" value="ECO:0007669"/>
    <property type="project" value="TreeGrafter"/>
</dbReference>
<evidence type="ECO:0000313" key="6">
    <source>
        <dbReference type="Proteomes" id="UP000319257"/>
    </source>
</evidence>
<dbReference type="RefSeq" id="XP_030998238.1">
    <property type="nucleotide sequence ID" value="XM_031138163.1"/>
</dbReference>
<dbReference type="GeneID" id="41971268"/>
<organism evidence="5 6">
    <name type="scientific">Thyridium curvatum</name>
    <dbReference type="NCBI Taxonomy" id="1093900"/>
    <lineage>
        <taxon>Eukaryota</taxon>
        <taxon>Fungi</taxon>
        <taxon>Dikarya</taxon>
        <taxon>Ascomycota</taxon>
        <taxon>Pezizomycotina</taxon>
        <taxon>Sordariomycetes</taxon>
        <taxon>Sordariomycetidae</taxon>
        <taxon>Thyridiales</taxon>
        <taxon>Thyridiaceae</taxon>
        <taxon>Thyridium</taxon>
    </lineage>
</organism>
<dbReference type="PROSITE" id="PS00455">
    <property type="entry name" value="AMP_BINDING"/>
    <property type="match status" value="1"/>
</dbReference>
<dbReference type="InterPro" id="IPR042099">
    <property type="entry name" value="ANL_N_sf"/>
</dbReference>
<evidence type="ECO:0000259" key="4">
    <source>
        <dbReference type="Pfam" id="PF13193"/>
    </source>
</evidence>
<gene>
    <name evidence="5" type="ORF">E0L32_003821</name>
</gene>
<dbReference type="InParanoid" id="A0A507B9K4"/>
<dbReference type="FunFam" id="3.30.300.30:FF:000008">
    <property type="entry name" value="2,3-dihydroxybenzoate-AMP ligase"/>
    <property type="match status" value="1"/>
</dbReference>
<dbReference type="PANTHER" id="PTHR43201">
    <property type="entry name" value="ACYL-COA SYNTHETASE"/>
    <property type="match status" value="1"/>
</dbReference>
<dbReference type="OrthoDB" id="6614653at2759"/>
<dbReference type="InterPro" id="IPR000873">
    <property type="entry name" value="AMP-dep_synth/lig_dom"/>
</dbReference>
<evidence type="ECO:0000256" key="1">
    <source>
        <dbReference type="ARBA" id="ARBA00006432"/>
    </source>
</evidence>
<keyword evidence="2" id="KW-0436">Ligase</keyword>
<feature type="domain" description="AMP-binding enzyme C-terminal" evidence="4">
    <location>
        <begin position="423"/>
        <end position="498"/>
    </location>
</feature>
<keyword evidence="6" id="KW-1185">Reference proteome</keyword>
<proteinExistence type="inferred from homology"/>
<dbReference type="SUPFAM" id="SSF56801">
    <property type="entry name" value="Acetyl-CoA synthetase-like"/>
    <property type="match status" value="1"/>
</dbReference>
<dbReference type="Gene3D" id="3.30.300.30">
    <property type="match status" value="1"/>
</dbReference>
<evidence type="ECO:0008006" key="7">
    <source>
        <dbReference type="Google" id="ProtNLM"/>
    </source>
</evidence>
<dbReference type="STRING" id="1093900.A0A507B9K4"/>
<dbReference type="Pfam" id="PF13193">
    <property type="entry name" value="AMP-binding_C"/>
    <property type="match status" value="1"/>
</dbReference>
<sequence length="540" mass="58251">MLAHPSPDLIASNARTRANNLACVELSTGLRWSYGELDTDVQRAVTILRSVEGVRAGDRVAVLDQNSVYQLIIHQALLRIGAIFVPVNWRLSSPEIARILEDCSPVLFYSRDTHVRCQQARQRCRSFSSFTKALQASPPAPPIPISPAFYDKTGTILYTSGTSGSPKGVMLTPRCLLATATNYAYLGEVSTGCVFLCDCPMYHIIGLVVQVWAPLLRGGTLLVSPGFDAAQTNRRLADQDLGVTHYFCVPQMATMLRYAEGFAPEKWTALKALFTGGAPNPPANILWWLDRGVKMVDGYGMTEAATTVGMPLDGVVIRAKAGSAGTLAPQARVRIVDLLSDGGGADGGCRDVPDGEAGEILVRGPHVTPGYWNRPAETAAAFTEDGWLRTGDIARRDGDGFVFILDRRKDMYIRGGENVYSAEVEAVLIAHPDVQDVAVVGVPDEQWGESGRAYVVLEPGGRIDGEELRLYCDGQIARYKIPKEVKFVEALPRTPSGKVMKHLLRGGMTGRRVPVNRPGRGSANELAGGTANGCGILNGV</sequence>
<dbReference type="Pfam" id="PF00501">
    <property type="entry name" value="AMP-binding"/>
    <property type="match status" value="1"/>
</dbReference>
<dbReference type="InterPro" id="IPR045851">
    <property type="entry name" value="AMP-bd_C_sf"/>
</dbReference>
<dbReference type="PANTHER" id="PTHR43201:SF32">
    <property type="entry name" value="2-SUCCINYLBENZOATE--COA LIGASE, CHLOROPLASTIC_PEROXISOMAL"/>
    <property type="match status" value="1"/>
</dbReference>
<reference evidence="5 6" key="1">
    <citation type="submission" date="2019-06" db="EMBL/GenBank/DDBJ databases">
        <title>Draft genome sequence of the filamentous fungus Phialemoniopsis curvata isolated from diesel fuel.</title>
        <authorList>
            <person name="Varaljay V.A."/>
            <person name="Lyon W.J."/>
            <person name="Crouch A.L."/>
            <person name="Drake C.E."/>
            <person name="Hollomon J.M."/>
            <person name="Nadeau L.J."/>
            <person name="Nunn H.S."/>
            <person name="Stevenson B.S."/>
            <person name="Bojanowski C.L."/>
            <person name="Crookes-Goodson W.J."/>
        </authorList>
    </citation>
    <scope>NUCLEOTIDE SEQUENCE [LARGE SCALE GENOMIC DNA]</scope>
    <source>
        <strain evidence="5 6">D216</strain>
    </source>
</reference>
<name>A0A507B9K4_9PEZI</name>
<evidence type="ECO:0000313" key="5">
    <source>
        <dbReference type="EMBL" id="TPX16527.1"/>
    </source>
</evidence>
<comment type="similarity">
    <text evidence="1">Belongs to the ATP-dependent AMP-binding enzyme family.</text>
</comment>
<comment type="caution">
    <text evidence="5">The sequence shown here is derived from an EMBL/GenBank/DDBJ whole genome shotgun (WGS) entry which is preliminary data.</text>
</comment>
<dbReference type="InterPro" id="IPR020845">
    <property type="entry name" value="AMP-binding_CS"/>
</dbReference>
<dbReference type="InterPro" id="IPR025110">
    <property type="entry name" value="AMP-bd_C"/>
</dbReference>
<dbReference type="Proteomes" id="UP000319257">
    <property type="component" value="Unassembled WGS sequence"/>
</dbReference>
<evidence type="ECO:0000259" key="3">
    <source>
        <dbReference type="Pfam" id="PF00501"/>
    </source>
</evidence>
<dbReference type="GO" id="GO:0031956">
    <property type="term" value="F:medium-chain fatty acid-CoA ligase activity"/>
    <property type="evidence" value="ECO:0007669"/>
    <property type="project" value="TreeGrafter"/>
</dbReference>
<dbReference type="EMBL" id="SKBQ01000017">
    <property type="protein sequence ID" value="TPX16527.1"/>
    <property type="molecule type" value="Genomic_DNA"/>
</dbReference>
<dbReference type="AlphaFoldDB" id="A0A507B9K4"/>
<accession>A0A507B9K4</accession>
<feature type="domain" description="AMP-dependent synthetase/ligase" evidence="3">
    <location>
        <begin position="13"/>
        <end position="372"/>
    </location>
</feature>
<protein>
    <recommendedName>
        <fullName evidence="7">4-coumarate--CoA ligase</fullName>
    </recommendedName>
</protein>
<evidence type="ECO:0000256" key="2">
    <source>
        <dbReference type="ARBA" id="ARBA00022598"/>
    </source>
</evidence>